<sequence length="86" mass="9465">MLQKESDWAAPEDATQIPSVTSRHESASNEESFSTTDGCRRPTLSLVAVRRKQPNQLRIVGERRSEASPSRGLVSPAIWPCSKSTP</sequence>
<name>A0A8X6YPU7_9ARAC</name>
<feature type="region of interest" description="Disordered" evidence="1">
    <location>
        <begin position="62"/>
        <end position="86"/>
    </location>
</feature>
<gene>
    <name evidence="2" type="ORF">TNIN_421041</name>
</gene>
<evidence type="ECO:0000313" key="2">
    <source>
        <dbReference type="EMBL" id="GFY76268.1"/>
    </source>
</evidence>
<feature type="region of interest" description="Disordered" evidence="1">
    <location>
        <begin position="1"/>
        <end position="42"/>
    </location>
</feature>
<organism evidence="2 3">
    <name type="scientific">Trichonephila inaurata madagascariensis</name>
    <dbReference type="NCBI Taxonomy" id="2747483"/>
    <lineage>
        <taxon>Eukaryota</taxon>
        <taxon>Metazoa</taxon>
        <taxon>Ecdysozoa</taxon>
        <taxon>Arthropoda</taxon>
        <taxon>Chelicerata</taxon>
        <taxon>Arachnida</taxon>
        <taxon>Araneae</taxon>
        <taxon>Araneomorphae</taxon>
        <taxon>Entelegynae</taxon>
        <taxon>Araneoidea</taxon>
        <taxon>Nephilidae</taxon>
        <taxon>Trichonephila</taxon>
        <taxon>Trichonephila inaurata</taxon>
    </lineage>
</organism>
<comment type="caution">
    <text evidence="2">The sequence shown here is derived from an EMBL/GenBank/DDBJ whole genome shotgun (WGS) entry which is preliminary data.</text>
</comment>
<evidence type="ECO:0000313" key="3">
    <source>
        <dbReference type="Proteomes" id="UP000886998"/>
    </source>
</evidence>
<dbReference type="Proteomes" id="UP000886998">
    <property type="component" value="Unassembled WGS sequence"/>
</dbReference>
<reference evidence="2" key="1">
    <citation type="submission" date="2020-08" db="EMBL/GenBank/DDBJ databases">
        <title>Multicomponent nature underlies the extraordinary mechanical properties of spider dragline silk.</title>
        <authorList>
            <person name="Kono N."/>
            <person name="Nakamura H."/>
            <person name="Mori M."/>
            <person name="Yoshida Y."/>
            <person name="Ohtoshi R."/>
            <person name="Malay A.D."/>
            <person name="Moran D.A.P."/>
            <person name="Tomita M."/>
            <person name="Numata K."/>
            <person name="Arakawa K."/>
        </authorList>
    </citation>
    <scope>NUCLEOTIDE SEQUENCE</scope>
</reference>
<protein>
    <submittedName>
        <fullName evidence="2">Uncharacterized protein</fullName>
    </submittedName>
</protein>
<proteinExistence type="predicted"/>
<accession>A0A8X6YPU7</accession>
<dbReference type="AlphaFoldDB" id="A0A8X6YPU7"/>
<dbReference type="EMBL" id="BMAV01021828">
    <property type="protein sequence ID" value="GFY76268.1"/>
    <property type="molecule type" value="Genomic_DNA"/>
</dbReference>
<evidence type="ECO:0000256" key="1">
    <source>
        <dbReference type="SAM" id="MobiDB-lite"/>
    </source>
</evidence>
<keyword evidence="3" id="KW-1185">Reference proteome</keyword>